<evidence type="ECO:0000259" key="7">
    <source>
        <dbReference type="Pfam" id="PF00703"/>
    </source>
</evidence>
<dbReference type="PANTHER" id="PTHR10066:SF67">
    <property type="entry name" value="BETA-GLUCURONIDASE"/>
    <property type="match status" value="1"/>
</dbReference>
<dbReference type="InterPro" id="IPR006102">
    <property type="entry name" value="Ig-like_GH2"/>
</dbReference>
<evidence type="ECO:0000259" key="8">
    <source>
        <dbReference type="Pfam" id="PF02836"/>
    </source>
</evidence>
<dbReference type="Gene3D" id="3.20.20.80">
    <property type="entry name" value="Glycosidases"/>
    <property type="match status" value="1"/>
</dbReference>
<dbReference type="InterPro" id="IPR013783">
    <property type="entry name" value="Ig-like_fold"/>
</dbReference>
<evidence type="ECO:0000256" key="6">
    <source>
        <dbReference type="RuleBase" id="RU361154"/>
    </source>
</evidence>
<proteinExistence type="inferred from homology"/>
<protein>
    <recommendedName>
        <fullName evidence="3">Beta-glucuronidase</fullName>
        <ecNumber evidence="2">3.2.1.31</ecNumber>
    </recommendedName>
</protein>
<dbReference type="InterPro" id="IPR017853">
    <property type="entry name" value="GH"/>
</dbReference>
<dbReference type="GO" id="GO:0005975">
    <property type="term" value="P:carbohydrate metabolic process"/>
    <property type="evidence" value="ECO:0007669"/>
    <property type="project" value="InterPro"/>
</dbReference>
<feature type="domain" description="Glycosyl hydrolases family 2 sugar binding" evidence="9">
    <location>
        <begin position="14"/>
        <end position="184"/>
    </location>
</feature>
<evidence type="ECO:0000313" key="11">
    <source>
        <dbReference type="Proteomes" id="UP000190285"/>
    </source>
</evidence>
<dbReference type="PROSITE" id="PS00719">
    <property type="entry name" value="GLYCOSYL_HYDROL_F2_1"/>
    <property type="match status" value="1"/>
</dbReference>
<reference evidence="10 11" key="1">
    <citation type="submission" date="2017-02" db="EMBL/GenBank/DDBJ databases">
        <authorList>
            <person name="Peterson S.W."/>
        </authorList>
    </citation>
    <scope>NUCLEOTIDE SEQUENCE [LARGE SCALE GENOMIC DNA]</scope>
    <source>
        <strain evidence="10 11">M1</strain>
    </source>
</reference>
<evidence type="ECO:0000256" key="2">
    <source>
        <dbReference type="ARBA" id="ARBA00012761"/>
    </source>
</evidence>
<evidence type="ECO:0000256" key="1">
    <source>
        <dbReference type="ARBA" id="ARBA00007401"/>
    </source>
</evidence>
<dbReference type="Gene3D" id="2.60.120.260">
    <property type="entry name" value="Galactose-binding domain-like"/>
    <property type="match status" value="1"/>
</dbReference>
<feature type="domain" description="Glycoside hydrolase family 2 immunoglobulin-like beta-sandwich" evidence="7">
    <location>
        <begin position="186"/>
        <end position="279"/>
    </location>
</feature>
<dbReference type="Pfam" id="PF02837">
    <property type="entry name" value="Glyco_hydro_2_N"/>
    <property type="match status" value="1"/>
</dbReference>
<dbReference type="EMBL" id="FUZT01000014">
    <property type="protein sequence ID" value="SKC86440.1"/>
    <property type="molecule type" value="Genomic_DNA"/>
</dbReference>
<dbReference type="PANTHER" id="PTHR10066">
    <property type="entry name" value="BETA-GLUCURONIDASE"/>
    <property type="match status" value="1"/>
</dbReference>
<dbReference type="SUPFAM" id="SSF49303">
    <property type="entry name" value="beta-Galactosidase/glucuronidase domain"/>
    <property type="match status" value="1"/>
</dbReference>
<dbReference type="GO" id="GO:0030246">
    <property type="term" value="F:carbohydrate binding"/>
    <property type="evidence" value="ECO:0007669"/>
    <property type="project" value="TreeGrafter"/>
</dbReference>
<dbReference type="InterPro" id="IPR023230">
    <property type="entry name" value="Glyco_hydro_2_CS"/>
</dbReference>
<feature type="domain" description="Glycoside hydrolase family 2 catalytic" evidence="8">
    <location>
        <begin position="281"/>
        <end position="595"/>
    </location>
</feature>
<dbReference type="FunFam" id="3.20.20.80:FF:000080">
    <property type="entry name" value="Beta-glucuronidase UidA"/>
    <property type="match status" value="1"/>
</dbReference>
<dbReference type="InterPro" id="IPR006101">
    <property type="entry name" value="Glyco_hydro_2"/>
</dbReference>
<dbReference type="FunFam" id="2.60.40.10:FF:001198">
    <property type="entry name" value="Beta-glucuronidase UidA"/>
    <property type="match status" value="1"/>
</dbReference>
<keyword evidence="11" id="KW-1185">Reference proteome</keyword>
<dbReference type="SUPFAM" id="SSF49785">
    <property type="entry name" value="Galactose-binding domain-like"/>
    <property type="match status" value="1"/>
</dbReference>
<organism evidence="10 11">
    <name type="scientific">Maledivibacter halophilus</name>
    <dbReference type="NCBI Taxonomy" id="36842"/>
    <lineage>
        <taxon>Bacteria</taxon>
        <taxon>Bacillati</taxon>
        <taxon>Bacillota</taxon>
        <taxon>Clostridia</taxon>
        <taxon>Peptostreptococcales</taxon>
        <taxon>Caminicellaceae</taxon>
        <taxon>Maledivibacter</taxon>
    </lineage>
</organism>
<dbReference type="GO" id="GO:0019391">
    <property type="term" value="P:glucuronoside catabolic process"/>
    <property type="evidence" value="ECO:0007669"/>
    <property type="project" value="TreeGrafter"/>
</dbReference>
<dbReference type="Pfam" id="PF00703">
    <property type="entry name" value="Glyco_hydro_2"/>
    <property type="match status" value="1"/>
</dbReference>
<evidence type="ECO:0000256" key="5">
    <source>
        <dbReference type="ARBA" id="ARBA00023295"/>
    </source>
</evidence>
<evidence type="ECO:0000259" key="9">
    <source>
        <dbReference type="Pfam" id="PF02837"/>
    </source>
</evidence>
<evidence type="ECO:0000313" key="10">
    <source>
        <dbReference type="EMBL" id="SKC86440.1"/>
    </source>
</evidence>
<accession>A0A1T5MDZ2</accession>
<evidence type="ECO:0000256" key="4">
    <source>
        <dbReference type="ARBA" id="ARBA00022801"/>
    </source>
</evidence>
<evidence type="ECO:0000256" key="3">
    <source>
        <dbReference type="ARBA" id="ARBA00016205"/>
    </source>
</evidence>
<dbReference type="RefSeq" id="WP_079494936.1">
    <property type="nucleotide sequence ID" value="NZ_FUZT01000014.1"/>
</dbReference>
<dbReference type="Proteomes" id="UP000190285">
    <property type="component" value="Unassembled WGS sequence"/>
</dbReference>
<comment type="similarity">
    <text evidence="1 6">Belongs to the glycosyl hydrolase 2 family.</text>
</comment>
<sequence length="600" mass="69704">MLYPKITQTRNLINLCGIWNFKGDFNEEGYKEEWFKNGLKDYDFMPVPSSYNDITTDGRLRDIVGDVWYQKDIIVPNNWNEDKIFIRVGSASHNSKIWINGNLVKEYVGGFLPFEADITDYVKYGEENRIIICVNNELSWQTFPPGEVYYFEDADGNKIKKQKQQHDFFNYGGIHRPVYIYTRPKVHIEDVSVKTTDFKGEKGYINYEVFTNEDCNNIEVEIYDEENNLKGKSKGKEGTVQVDGVKLWEPGNPYLYKFVANIKNEDELIDTYNLNIGIRTVKIESGQLLINNKPFYFKGFGKHEDMDIKGKGLDDAVNIRDFNLLKWTNANSFRTSHYPYSEEILDLADKYGIVVIDEVPAVGMLGQAVPAVGELDGVFREDKINGDTLKEHIRITKELIARDKNHPSVVMWSLANEASVMEPRAGEYFKELVEETRKLDDRPLMNVNIMLAEPGKCHVSKYFDVIGLNLYFGWYSERGDIASGAKRLLQWLEDWHEKEGKPIVMTEYGCDTIAGLHKQPSIMFSEEFQVEFLKEYHRVYDKLPFVIGEQVWNFADFMTGQDIVRIDGNKKGVFTRQRQPKMAAHYLKERWEKISNHFTK</sequence>
<dbReference type="InterPro" id="IPR008979">
    <property type="entry name" value="Galactose-bd-like_sf"/>
</dbReference>
<dbReference type="Pfam" id="PF02836">
    <property type="entry name" value="Glyco_hydro_2_C"/>
    <property type="match status" value="1"/>
</dbReference>
<dbReference type="GO" id="GO:0004566">
    <property type="term" value="F:beta-glucuronidase activity"/>
    <property type="evidence" value="ECO:0007669"/>
    <property type="project" value="UniProtKB-EC"/>
</dbReference>
<gene>
    <name evidence="10" type="ORF">SAMN02194393_04548</name>
</gene>
<dbReference type="SUPFAM" id="SSF51445">
    <property type="entry name" value="(Trans)glycosidases"/>
    <property type="match status" value="1"/>
</dbReference>
<keyword evidence="5 6" id="KW-0326">Glycosidase</keyword>
<name>A0A1T5MDZ2_9FIRM</name>
<dbReference type="EC" id="3.2.1.31" evidence="2"/>
<dbReference type="InterPro" id="IPR023232">
    <property type="entry name" value="Glyco_hydro_2_AS"/>
</dbReference>
<dbReference type="FunFam" id="2.60.120.260:FF:000027">
    <property type="entry name" value="Beta-glucuronidase"/>
    <property type="match status" value="1"/>
</dbReference>
<dbReference type="InterPro" id="IPR036156">
    <property type="entry name" value="Beta-gal/glucu_dom_sf"/>
</dbReference>
<keyword evidence="4 6" id="KW-0378">Hydrolase</keyword>
<dbReference type="Gene3D" id="2.60.40.10">
    <property type="entry name" value="Immunoglobulins"/>
    <property type="match status" value="1"/>
</dbReference>
<dbReference type="STRING" id="36842.SAMN02194393_04548"/>
<dbReference type="NCBIfam" id="NF007538">
    <property type="entry name" value="PRK10150.1"/>
    <property type="match status" value="1"/>
</dbReference>
<dbReference type="PROSITE" id="PS00608">
    <property type="entry name" value="GLYCOSYL_HYDROL_F2_2"/>
    <property type="match status" value="1"/>
</dbReference>
<dbReference type="OrthoDB" id="9762066at2"/>
<dbReference type="PRINTS" id="PR00132">
    <property type="entry name" value="GLHYDRLASE2"/>
</dbReference>
<dbReference type="InterPro" id="IPR006103">
    <property type="entry name" value="Glyco_hydro_2_cat"/>
</dbReference>
<dbReference type="AlphaFoldDB" id="A0A1T5MDZ2"/>
<dbReference type="InterPro" id="IPR006104">
    <property type="entry name" value="Glyco_hydro_2_N"/>
</dbReference>